<keyword evidence="2" id="KW-1185">Reference proteome</keyword>
<dbReference type="RefSeq" id="WP_190240151.1">
    <property type="nucleotide sequence ID" value="NZ_QFGA01000001.1"/>
</dbReference>
<evidence type="ECO:0000313" key="2">
    <source>
        <dbReference type="Proteomes" id="UP000298324"/>
    </source>
</evidence>
<dbReference type="AlphaFoldDB" id="A0A4Y7RIJ3"/>
<name>A0A4Y7RIJ3_9FIRM</name>
<comment type="caution">
    <text evidence="1">The sequence shown here is derived from an EMBL/GenBank/DDBJ whole genome shotgun (WGS) entry which is preliminary data.</text>
</comment>
<sequence length="89" mass="10254">MLKKRIAALERLFRGEPYTITFEDGSSITIGLNEWDQAWKDVAAGQPNWIYDRLKTERDRGNIDAGGIIYLMEAFSPKTVKEVWADFVE</sequence>
<evidence type="ECO:0000313" key="1">
    <source>
        <dbReference type="EMBL" id="TEB08636.1"/>
    </source>
</evidence>
<reference evidence="1 2" key="1">
    <citation type="journal article" date="2018" name="Environ. Microbiol.">
        <title>Novel energy conservation strategies and behaviour of Pelotomaculum schinkii driving syntrophic propionate catabolism.</title>
        <authorList>
            <person name="Hidalgo-Ahumada C.A.P."/>
            <person name="Nobu M.K."/>
            <person name="Narihiro T."/>
            <person name="Tamaki H."/>
            <person name="Liu W.T."/>
            <person name="Kamagata Y."/>
            <person name="Stams A.J.M."/>
            <person name="Imachi H."/>
            <person name="Sousa D.Z."/>
        </authorList>
    </citation>
    <scope>NUCLEOTIDE SEQUENCE [LARGE SCALE GENOMIC DNA]</scope>
    <source>
        <strain evidence="1 2">HH</strain>
    </source>
</reference>
<accession>A0A4Y7RIJ3</accession>
<gene>
    <name evidence="1" type="ORF">Psch_02202</name>
</gene>
<organism evidence="1 2">
    <name type="scientific">Pelotomaculum schinkii</name>
    <dbReference type="NCBI Taxonomy" id="78350"/>
    <lineage>
        <taxon>Bacteria</taxon>
        <taxon>Bacillati</taxon>
        <taxon>Bacillota</taxon>
        <taxon>Clostridia</taxon>
        <taxon>Eubacteriales</taxon>
        <taxon>Desulfotomaculaceae</taxon>
        <taxon>Pelotomaculum</taxon>
    </lineage>
</organism>
<dbReference type="Proteomes" id="UP000298324">
    <property type="component" value="Unassembled WGS sequence"/>
</dbReference>
<protein>
    <submittedName>
        <fullName evidence="1">Uncharacterized protein</fullName>
    </submittedName>
</protein>
<proteinExistence type="predicted"/>
<dbReference type="EMBL" id="QFGA01000001">
    <property type="protein sequence ID" value="TEB08636.1"/>
    <property type="molecule type" value="Genomic_DNA"/>
</dbReference>